<name>A0A926S0E9_9BACI</name>
<comment type="caution">
    <text evidence="7">The sequence shown here is derived from an EMBL/GenBank/DDBJ whole genome shotgun (WGS) entry which is preliminary data.</text>
</comment>
<sequence>MSLNVSLKQGLSQHQQTLLASEFDKRKKSKLLVFLLWFFLSVFGAHRFYLGNVGLGIAMLLLGWATLGIWPFIDGIYCLVKRTDVVNEEVERQIISEISTAAE</sequence>
<evidence type="ECO:0000256" key="3">
    <source>
        <dbReference type="ARBA" id="ARBA00022989"/>
    </source>
</evidence>
<dbReference type="Pfam" id="PF05154">
    <property type="entry name" value="TM2"/>
    <property type="match status" value="1"/>
</dbReference>
<gene>
    <name evidence="7" type="ORF">IC621_23825</name>
</gene>
<evidence type="ECO:0000256" key="4">
    <source>
        <dbReference type="ARBA" id="ARBA00023136"/>
    </source>
</evidence>
<keyword evidence="3 5" id="KW-1133">Transmembrane helix</keyword>
<feature type="transmembrane region" description="Helical" evidence="5">
    <location>
        <begin position="31"/>
        <end position="49"/>
    </location>
</feature>
<keyword evidence="8" id="KW-1185">Reference proteome</keyword>
<organism evidence="7 8">
    <name type="scientific">Metabacillus arenae</name>
    <dbReference type="NCBI Taxonomy" id="2771434"/>
    <lineage>
        <taxon>Bacteria</taxon>
        <taxon>Bacillati</taxon>
        <taxon>Bacillota</taxon>
        <taxon>Bacilli</taxon>
        <taxon>Bacillales</taxon>
        <taxon>Bacillaceae</taxon>
        <taxon>Metabacillus</taxon>
    </lineage>
</organism>
<dbReference type="AlphaFoldDB" id="A0A926S0E9"/>
<comment type="subcellular location">
    <subcellularLocation>
        <location evidence="1">Membrane</location>
        <topology evidence="1">Multi-pass membrane protein</topology>
    </subcellularLocation>
</comment>
<evidence type="ECO:0000313" key="7">
    <source>
        <dbReference type="EMBL" id="MBD1383222.1"/>
    </source>
</evidence>
<keyword evidence="4 5" id="KW-0472">Membrane</keyword>
<dbReference type="EMBL" id="JACXAI010000048">
    <property type="protein sequence ID" value="MBD1383222.1"/>
    <property type="molecule type" value="Genomic_DNA"/>
</dbReference>
<feature type="domain" description="TM2" evidence="6">
    <location>
        <begin position="27"/>
        <end position="76"/>
    </location>
</feature>
<dbReference type="InterPro" id="IPR007829">
    <property type="entry name" value="TM2"/>
</dbReference>
<dbReference type="GO" id="GO:0016020">
    <property type="term" value="C:membrane"/>
    <property type="evidence" value="ECO:0007669"/>
    <property type="project" value="UniProtKB-SubCell"/>
</dbReference>
<dbReference type="RefSeq" id="WP_191162178.1">
    <property type="nucleotide sequence ID" value="NZ_JACXAI010000048.1"/>
</dbReference>
<accession>A0A926S0E9</accession>
<evidence type="ECO:0000313" key="8">
    <source>
        <dbReference type="Proteomes" id="UP000626844"/>
    </source>
</evidence>
<evidence type="ECO:0000256" key="5">
    <source>
        <dbReference type="SAM" id="Phobius"/>
    </source>
</evidence>
<evidence type="ECO:0000256" key="2">
    <source>
        <dbReference type="ARBA" id="ARBA00022692"/>
    </source>
</evidence>
<evidence type="ECO:0000259" key="6">
    <source>
        <dbReference type="Pfam" id="PF05154"/>
    </source>
</evidence>
<dbReference type="Proteomes" id="UP000626844">
    <property type="component" value="Unassembled WGS sequence"/>
</dbReference>
<keyword evidence="2 5" id="KW-0812">Transmembrane</keyword>
<evidence type="ECO:0000256" key="1">
    <source>
        <dbReference type="ARBA" id="ARBA00004141"/>
    </source>
</evidence>
<proteinExistence type="predicted"/>
<protein>
    <submittedName>
        <fullName evidence="7">TM2 domain-containing protein</fullName>
    </submittedName>
</protein>
<reference evidence="7" key="1">
    <citation type="submission" date="2020-09" db="EMBL/GenBank/DDBJ databases">
        <title>A novel bacterium of genus Bacillus, isolated from South China Sea.</title>
        <authorList>
            <person name="Huang H."/>
            <person name="Mo K."/>
            <person name="Hu Y."/>
        </authorList>
    </citation>
    <scope>NUCLEOTIDE SEQUENCE</scope>
    <source>
        <strain evidence="7">IB182487</strain>
    </source>
</reference>
<feature type="transmembrane region" description="Helical" evidence="5">
    <location>
        <begin position="55"/>
        <end position="73"/>
    </location>
</feature>